<dbReference type="SUPFAM" id="SSF56436">
    <property type="entry name" value="C-type lectin-like"/>
    <property type="match status" value="1"/>
</dbReference>
<dbReference type="CDD" id="cd00037">
    <property type="entry name" value="CLECT"/>
    <property type="match status" value="1"/>
</dbReference>
<dbReference type="InterPro" id="IPR016187">
    <property type="entry name" value="CTDL_fold"/>
</dbReference>
<evidence type="ECO:0000313" key="4">
    <source>
        <dbReference type="Proteomes" id="UP001165740"/>
    </source>
</evidence>
<feature type="chain" id="PRO_5044702349" evidence="1">
    <location>
        <begin position="20"/>
        <end position="276"/>
    </location>
</feature>
<feature type="domain" description="Apple" evidence="3">
    <location>
        <begin position="17"/>
        <end position="96"/>
    </location>
</feature>
<keyword evidence="1" id="KW-0732">Signal</keyword>
<feature type="signal peptide" evidence="1">
    <location>
        <begin position="1"/>
        <end position="19"/>
    </location>
</feature>
<proteinExistence type="predicted"/>
<keyword evidence="4" id="KW-1185">Reference proteome</keyword>
<dbReference type="Gene3D" id="3.10.100.10">
    <property type="entry name" value="Mannose-Binding Protein A, subunit A"/>
    <property type="match status" value="1"/>
</dbReference>
<feature type="domain" description="C-type lectin" evidence="2">
    <location>
        <begin position="153"/>
        <end position="267"/>
    </location>
</feature>
<dbReference type="RefSeq" id="XP_055861714.1">
    <property type="nucleotide sequence ID" value="XM_056005739.1"/>
</dbReference>
<evidence type="ECO:0000259" key="3">
    <source>
        <dbReference type="PROSITE" id="PS50948"/>
    </source>
</evidence>
<dbReference type="RefSeq" id="XP_055861715.1">
    <property type="nucleotide sequence ID" value="XM_056005740.1"/>
</dbReference>
<dbReference type="Pfam" id="PF00024">
    <property type="entry name" value="PAN_1"/>
    <property type="match status" value="1"/>
</dbReference>
<evidence type="ECO:0000313" key="6">
    <source>
        <dbReference type="RefSeq" id="XP_055861715.1"/>
    </source>
</evidence>
<dbReference type="PROSITE" id="PS50948">
    <property type="entry name" value="PAN"/>
    <property type="match status" value="1"/>
</dbReference>
<dbReference type="OrthoDB" id="10414302at2759"/>
<dbReference type="InterPro" id="IPR001304">
    <property type="entry name" value="C-type_lectin-like"/>
</dbReference>
<name>A0A9W2YG95_BIOGL</name>
<sequence length="276" mass="30548">MKLPRTLIVSYTILCSCSAAILVKPILDSSVDIQAVTNTSAVTVMRCAMKCLSQRDTCQGFTYNNVTTNCVLGSTITLVPTRRINDRVFKMFAENKTFAPTTQTASTSQTTTKTTSPILTSLLETTTNQMSSARNQSGQTVNSCSTNFTLSANTSTCLWFSGTFNRTDRTIAALECRAKGAYLVSITSLSKLQYVNVTYSPSMWVGLSFNSTMNMYVWDEDGSELSNATYRNLFVSGQPYPPTYDCVSLNLKLKEMRCNDTVAYLCEHRPFKNVTE</sequence>
<accession>A0A9W2YG95</accession>
<evidence type="ECO:0000259" key="2">
    <source>
        <dbReference type="PROSITE" id="PS50041"/>
    </source>
</evidence>
<dbReference type="Gene3D" id="3.50.4.10">
    <property type="entry name" value="Hepatocyte Growth Factor"/>
    <property type="match status" value="1"/>
</dbReference>
<dbReference type="PROSITE" id="PS51257">
    <property type="entry name" value="PROKAR_LIPOPROTEIN"/>
    <property type="match status" value="1"/>
</dbReference>
<dbReference type="Proteomes" id="UP001165740">
    <property type="component" value="Chromosome 12"/>
</dbReference>
<protein>
    <submittedName>
        <fullName evidence="5 6">Uncharacterized protein LOC129922001</fullName>
    </submittedName>
</protein>
<dbReference type="AlphaFoldDB" id="A0A9W2YG95"/>
<organism evidence="4 6">
    <name type="scientific">Biomphalaria glabrata</name>
    <name type="common">Bloodfluke planorb</name>
    <name type="synonym">Freshwater snail</name>
    <dbReference type="NCBI Taxonomy" id="6526"/>
    <lineage>
        <taxon>Eukaryota</taxon>
        <taxon>Metazoa</taxon>
        <taxon>Spiralia</taxon>
        <taxon>Lophotrochozoa</taxon>
        <taxon>Mollusca</taxon>
        <taxon>Gastropoda</taxon>
        <taxon>Heterobranchia</taxon>
        <taxon>Euthyneura</taxon>
        <taxon>Panpulmonata</taxon>
        <taxon>Hygrophila</taxon>
        <taxon>Lymnaeoidea</taxon>
        <taxon>Planorbidae</taxon>
        <taxon>Biomphalaria</taxon>
    </lineage>
</organism>
<dbReference type="InterPro" id="IPR003609">
    <property type="entry name" value="Pan_app"/>
</dbReference>
<dbReference type="Pfam" id="PF00059">
    <property type="entry name" value="Lectin_C"/>
    <property type="match status" value="1"/>
</dbReference>
<evidence type="ECO:0000256" key="1">
    <source>
        <dbReference type="SAM" id="SignalP"/>
    </source>
</evidence>
<dbReference type="SUPFAM" id="SSF57414">
    <property type="entry name" value="Hairpin loop containing domain-like"/>
    <property type="match status" value="1"/>
</dbReference>
<dbReference type="SMART" id="SM00034">
    <property type="entry name" value="CLECT"/>
    <property type="match status" value="1"/>
</dbReference>
<gene>
    <name evidence="5 6" type="primary">LOC129922001</name>
</gene>
<reference evidence="5 6" key="1">
    <citation type="submission" date="2025-04" db="UniProtKB">
        <authorList>
            <consortium name="RefSeq"/>
        </authorList>
    </citation>
    <scope>IDENTIFICATION</scope>
</reference>
<dbReference type="InterPro" id="IPR016186">
    <property type="entry name" value="C-type_lectin-like/link_sf"/>
</dbReference>
<evidence type="ECO:0000313" key="5">
    <source>
        <dbReference type="RefSeq" id="XP_055861714.1"/>
    </source>
</evidence>
<dbReference type="PROSITE" id="PS50041">
    <property type="entry name" value="C_TYPE_LECTIN_2"/>
    <property type="match status" value="1"/>
</dbReference>
<dbReference type="GeneID" id="129922001"/>